<evidence type="ECO:0000313" key="3">
    <source>
        <dbReference type="Proteomes" id="UP000176424"/>
    </source>
</evidence>
<dbReference type="EMBL" id="MEXR01000059">
    <property type="protein sequence ID" value="OGD08347.1"/>
    <property type="molecule type" value="Genomic_DNA"/>
</dbReference>
<dbReference type="GO" id="GO:0016226">
    <property type="term" value="P:iron-sulfur cluster assembly"/>
    <property type="evidence" value="ECO:0007669"/>
    <property type="project" value="InterPro"/>
</dbReference>
<dbReference type="PANTHER" id="PTHR10093">
    <property type="entry name" value="IRON-SULFUR CLUSTER ASSEMBLY ENZYME NIFU HOMOLOG"/>
    <property type="match status" value="1"/>
</dbReference>
<dbReference type="STRING" id="1797263.A2397_03080"/>
<accession>A0A1F4ZSB3</accession>
<feature type="domain" description="NIF system FeS cluster assembly NifU N-terminal" evidence="1">
    <location>
        <begin position="6"/>
        <end position="120"/>
    </location>
</feature>
<organism evidence="2 3">
    <name type="scientific">Candidatus Amesbacteria bacterium RIFOXYB1_FULL_44_23</name>
    <dbReference type="NCBI Taxonomy" id="1797263"/>
    <lineage>
        <taxon>Bacteria</taxon>
        <taxon>Candidatus Amesiibacteriota</taxon>
    </lineage>
</organism>
<dbReference type="Gene3D" id="3.90.1010.10">
    <property type="match status" value="1"/>
</dbReference>
<dbReference type="SUPFAM" id="SSF82649">
    <property type="entry name" value="SufE/NifU"/>
    <property type="match status" value="1"/>
</dbReference>
<dbReference type="CDD" id="cd06664">
    <property type="entry name" value="IscU_like"/>
    <property type="match status" value="1"/>
</dbReference>
<dbReference type="Proteomes" id="UP000176424">
    <property type="component" value="Unassembled WGS sequence"/>
</dbReference>
<comment type="caution">
    <text evidence="2">The sequence shown here is derived from an EMBL/GenBank/DDBJ whole genome shotgun (WGS) entry which is preliminary data.</text>
</comment>
<proteinExistence type="predicted"/>
<dbReference type="AlphaFoldDB" id="A0A1F4ZSB3"/>
<dbReference type="Pfam" id="PF01592">
    <property type="entry name" value="NifU_N"/>
    <property type="match status" value="1"/>
</dbReference>
<evidence type="ECO:0000313" key="2">
    <source>
        <dbReference type="EMBL" id="OGD08347.1"/>
    </source>
</evidence>
<dbReference type="GO" id="GO:0051536">
    <property type="term" value="F:iron-sulfur cluster binding"/>
    <property type="evidence" value="ECO:0007669"/>
    <property type="project" value="InterPro"/>
</dbReference>
<evidence type="ECO:0000259" key="1">
    <source>
        <dbReference type="Pfam" id="PF01592"/>
    </source>
</evidence>
<gene>
    <name evidence="2" type="ORF">A2397_03080</name>
</gene>
<name>A0A1F4ZSB3_9BACT</name>
<reference evidence="2 3" key="1">
    <citation type="journal article" date="2016" name="Nat. Commun.">
        <title>Thousands of microbial genomes shed light on interconnected biogeochemical processes in an aquifer system.</title>
        <authorList>
            <person name="Anantharaman K."/>
            <person name="Brown C.T."/>
            <person name="Hug L.A."/>
            <person name="Sharon I."/>
            <person name="Castelle C.J."/>
            <person name="Probst A.J."/>
            <person name="Thomas B.C."/>
            <person name="Singh A."/>
            <person name="Wilkins M.J."/>
            <person name="Karaoz U."/>
            <person name="Brodie E.L."/>
            <person name="Williams K.H."/>
            <person name="Hubbard S.S."/>
            <person name="Banfield J.F."/>
        </authorList>
    </citation>
    <scope>NUCLEOTIDE SEQUENCE [LARGE SCALE GENOMIC DNA]</scope>
</reference>
<dbReference type="GO" id="GO:0005506">
    <property type="term" value="F:iron ion binding"/>
    <property type="evidence" value="ECO:0007669"/>
    <property type="project" value="InterPro"/>
</dbReference>
<protein>
    <recommendedName>
        <fullName evidence="1">NIF system FeS cluster assembly NifU N-terminal domain-containing protein</fullName>
    </recommendedName>
</protein>
<sequence>MNDPLYREIILEHWQNPKNYGVIKGASVDITETNPICGDEMRITAKIKNKKISEIGFVSNGCAVSKAAMSVLTQMVKDMGVEEFEKMKPEKFLKTFGAVFSPARVKCALLGFSTLKKALKS</sequence>
<dbReference type="InterPro" id="IPR002871">
    <property type="entry name" value="NIF_FeS_clus_asmbl_NifU_N"/>
</dbReference>